<accession>A0AAV4XJ09</accession>
<dbReference type="Proteomes" id="UP001054945">
    <property type="component" value="Unassembled WGS sequence"/>
</dbReference>
<dbReference type="AlphaFoldDB" id="A0AAV4XJ09"/>
<evidence type="ECO:0000313" key="2">
    <source>
        <dbReference type="Proteomes" id="UP001054945"/>
    </source>
</evidence>
<name>A0AAV4XJ09_CAEEX</name>
<keyword evidence="2" id="KW-1185">Reference proteome</keyword>
<evidence type="ECO:0000313" key="1">
    <source>
        <dbReference type="EMBL" id="GIY94034.1"/>
    </source>
</evidence>
<reference evidence="1 2" key="1">
    <citation type="submission" date="2021-06" db="EMBL/GenBank/DDBJ databases">
        <title>Caerostris extrusa draft genome.</title>
        <authorList>
            <person name="Kono N."/>
            <person name="Arakawa K."/>
        </authorList>
    </citation>
    <scope>NUCLEOTIDE SEQUENCE [LARGE SCALE GENOMIC DNA]</scope>
</reference>
<proteinExistence type="predicted"/>
<sequence length="109" mass="12755">MADLVLKKRFYLMGAVRADSKEYRRNTRTVLRPPLFRSEPLSHQHLQGRRFGDAGVHECREIPIQRGIFACTSEKCNISSQRLSLRFYPFCLFSLRPTLTEPESSHRML</sequence>
<comment type="caution">
    <text evidence="1">The sequence shown here is derived from an EMBL/GenBank/DDBJ whole genome shotgun (WGS) entry which is preliminary data.</text>
</comment>
<gene>
    <name evidence="1" type="ORF">CEXT_1641</name>
</gene>
<organism evidence="1 2">
    <name type="scientific">Caerostris extrusa</name>
    <name type="common">Bark spider</name>
    <name type="synonym">Caerostris bankana</name>
    <dbReference type="NCBI Taxonomy" id="172846"/>
    <lineage>
        <taxon>Eukaryota</taxon>
        <taxon>Metazoa</taxon>
        <taxon>Ecdysozoa</taxon>
        <taxon>Arthropoda</taxon>
        <taxon>Chelicerata</taxon>
        <taxon>Arachnida</taxon>
        <taxon>Araneae</taxon>
        <taxon>Araneomorphae</taxon>
        <taxon>Entelegynae</taxon>
        <taxon>Araneoidea</taxon>
        <taxon>Araneidae</taxon>
        <taxon>Caerostris</taxon>
    </lineage>
</organism>
<dbReference type="EMBL" id="BPLR01017736">
    <property type="protein sequence ID" value="GIY94034.1"/>
    <property type="molecule type" value="Genomic_DNA"/>
</dbReference>
<protein>
    <submittedName>
        <fullName evidence="1">Uncharacterized protein</fullName>
    </submittedName>
</protein>